<feature type="compositionally biased region" description="Polar residues" evidence="17">
    <location>
        <begin position="98"/>
        <end position="108"/>
    </location>
</feature>
<dbReference type="GO" id="GO:0005634">
    <property type="term" value="C:nucleus"/>
    <property type="evidence" value="ECO:0007669"/>
    <property type="project" value="UniProtKB-SubCell"/>
</dbReference>
<dbReference type="Proteomes" id="UP000034805">
    <property type="component" value="Unassembled WGS sequence"/>
</dbReference>
<evidence type="ECO:0000256" key="7">
    <source>
        <dbReference type="ARBA" id="ARBA00023159"/>
    </source>
</evidence>
<evidence type="ECO:0000256" key="16">
    <source>
        <dbReference type="ARBA" id="ARBA00081120"/>
    </source>
</evidence>
<evidence type="ECO:0000256" key="11">
    <source>
        <dbReference type="ARBA" id="ARBA00023274"/>
    </source>
</evidence>
<evidence type="ECO:0000256" key="17">
    <source>
        <dbReference type="SAM" id="MobiDB-lite"/>
    </source>
</evidence>
<evidence type="ECO:0000313" key="19">
    <source>
        <dbReference type="EMBL" id="KPP59894.1"/>
    </source>
</evidence>
<comment type="function">
    <text evidence="12">Functional RNA which acts as a transcriptional coactivator that selectively enhances steroid receptor-mediated transactivation ligand-independently through a mechanism involving the modulating N-terminal domain (AF-1) of steroid receptors. Also mediates transcriptional coactivation of steroid receptors ligand-dependently through the steroid-binding domain (AF-2). Enhances cellular proliferation and differentiation and promotes apoptosis in vivo. May play a role in tumorigenesis.</text>
</comment>
<keyword evidence="11" id="KW-0687">Ribonucleoprotein</keyword>
<keyword evidence="8" id="KW-0804">Transcription</keyword>
<dbReference type="AlphaFoldDB" id="A0A0P7TQ58"/>
<evidence type="ECO:0000313" key="20">
    <source>
        <dbReference type="Proteomes" id="UP000034805"/>
    </source>
</evidence>
<evidence type="ECO:0000259" key="18">
    <source>
        <dbReference type="Pfam" id="PF07304"/>
    </source>
</evidence>
<keyword evidence="10" id="KW-0539">Nucleus</keyword>
<dbReference type="PANTHER" id="PTHR18834">
    <property type="entry name" value="STEROID RECEPTOR RNA ACTIVATOR 1"/>
    <property type="match status" value="1"/>
</dbReference>
<evidence type="ECO:0000256" key="1">
    <source>
        <dbReference type="ARBA" id="ARBA00004123"/>
    </source>
</evidence>
<dbReference type="InterPro" id="IPR040243">
    <property type="entry name" value="Steroid_recept_RNA_1"/>
</dbReference>
<dbReference type="GO" id="GO:0006357">
    <property type="term" value="P:regulation of transcription by RNA polymerase II"/>
    <property type="evidence" value="ECO:0007669"/>
    <property type="project" value="InterPro"/>
</dbReference>
<gene>
    <name evidence="19" type="ORF">Z043_122149</name>
</gene>
<evidence type="ECO:0000256" key="6">
    <source>
        <dbReference type="ARBA" id="ARBA00023015"/>
    </source>
</evidence>
<keyword evidence="4" id="KW-0597">Phosphoprotein</keyword>
<keyword evidence="5" id="KW-0053">Apoptosis</keyword>
<dbReference type="Pfam" id="PF07304">
    <property type="entry name" value="SRA1"/>
    <property type="match status" value="1"/>
</dbReference>
<reference evidence="19 20" key="1">
    <citation type="submission" date="2015-08" db="EMBL/GenBank/DDBJ databases">
        <title>The genome of the Asian arowana (Scleropages formosus).</title>
        <authorList>
            <person name="Tan M.H."/>
            <person name="Gan H.M."/>
            <person name="Croft L.J."/>
            <person name="Austin C.M."/>
        </authorList>
    </citation>
    <scope>NUCLEOTIDE SEQUENCE [LARGE SCALE GENOMIC DNA]</scope>
    <source>
        <strain evidence="19">Aro1</strain>
    </source>
</reference>
<evidence type="ECO:0000256" key="12">
    <source>
        <dbReference type="ARBA" id="ARBA00059202"/>
    </source>
</evidence>
<sequence length="234" mass="26059">MEDLYVKPARFVFSGSGNQERGWNDPPQFSYGLQTAPGGPKRSLLNKRVAPPQQDGSQSPVAGMNPSPKLLSTPPMNPLTPPPCGVATPPRSYPVMEQSDTSPSQPENEPNIDDVIALLSWALTACRCSVKKQVCDDIERRMKLFEDMWRSEKLSLGVRKRMNVLVQEMKKHNWDRADEIHRALIVDHINEVGQWMVGVKRLIAETRTLSPELLNDGASNDDPRLSCGDETAAK</sequence>
<evidence type="ECO:0000256" key="5">
    <source>
        <dbReference type="ARBA" id="ARBA00022703"/>
    </source>
</evidence>
<evidence type="ECO:0000256" key="14">
    <source>
        <dbReference type="ARBA" id="ARBA00063541"/>
    </source>
</evidence>
<evidence type="ECO:0000256" key="3">
    <source>
        <dbReference type="ARBA" id="ARBA00022490"/>
    </source>
</evidence>
<evidence type="ECO:0000256" key="9">
    <source>
        <dbReference type="ARBA" id="ARBA00023170"/>
    </source>
</evidence>
<comment type="caution">
    <text evidence="19">The sequence shown here is derived from an EMBL/GenBank/DDBJ whole genome shotgun (WGS) entry which is preliminary data.</text>
</comment>
<protein>
    <recommendedName>
        <fullName evidence="15">Steroid receptor RNA activator 1</fullName>
    </recommendedName>
    <alternativeName>
        <fullName evidence="16">Steroid receptor RNA activator protein</fullName>
    </alternativeName>
</protein>
<dbReference type="Gene3D" id="1.20.940.10">
    <property type="entry name" value="Functional domain of the splicing factor Prp18"/>
    <property type="match status" value="1"/>
</dbReference>
<accession>A0A0P7TQ58</accession>
<keyword evidence="7" id="KW-0010">Activator</keyword>
<evidence type="ECO:0000256" key="8">
    <source>
        <dbReference type="ARBA" id="ARBA00023163"/>
    </source>
</evidence>
<comment type="similarity">
    <text evidence="13">Belongs to the SRA1 family.</text>
</comment>
<dbReference type="EMBL" id="JARO02011440">
    <property type="protein sequence ID" value="KPP59894.1"/>
    <property type="molecule type" value="Genomic_DNA"/>
</dbReference>
<dbReference type="GO" id="GO:0005737">
    <property type="term" value="C:cytoplasm"/>
    <property type="evidence" value="ECO:0007669"/>
    <property type="project" value="UniProtKB-SubCell"/>
</dbReference>
<organism evidence="19 20">
    <name type="scientific">Scleropages formosus</name>
    <name type="common">Asian bonytongue</name>
    <name type="synonym">Osteoglossum formosum</name>
    <dbReference type="NCBI Taxonomy" id="113540"/>
    <lineage>
        <taxon>Eukaryota</taxon>
        <taxon>Metazoa</taxon>
        <taxon>Chordata</taxon>
        <taxon>Craniata</taxon>
        <taxon>Vertebrata</taxon>
        <taxon>Euteleostomi</taxon>
        <taxon>Actinopterygii</taxon>
        <taxon>Neopterygii</taxon>
        <taxon>Teleostei</taxon>
        <taxon>Osteoglossocephala</taxon>
        <taxon>Osteoglossomorpha</taxon>
        <taxon>Osteoglossiformes</taxon>
        <taxon>Osteoglossidae</taxon>
        <taxon>Scleropages</taxon>
    </lineage>
</organism>
<feature type="domain" description="SRA1/Sec31" evidence="18">
    <location>
        <begin position="79"/>
        <end position="215"/>
    </location>
</feature>
<keyword evidence="9" id="KW-0675">Receptor</keyword>
<proteinExistence type="inferred from homology"/>
<keyword evidence="3" id="KW-0963">Cytoplasm</keyword>
<comment type="subcellular location">
    <subcellularLocation>
        <location evidence="2">Cytoplasm</location>
    </subcellularLocation>
    <subcellularLocation>
        <location evidence="1">Nucleus</location>
    </subcellularLocation>
</comment>
<evidence type="ECO:0000256" key="10">
    <source>
        <dbReference type="ARBA" id="ARBA00023242"/>
    </source>
</evidence>
<keyword evidence="6" id="KW-0805">Transcription regulation</keyword>
<comment type="subunit">
    <text evidence="14">SRA1 RNA exists in a ribonucleoprotein complex containing NCOA1. The RNA also forms a complex with PUS1 and RARG in the nucleus. Interacts with AR.</text>
</comment>
<dbReference type="GO" id="GO:0003713">
    <property type="term" value="F:transcription coactivator activity"/>
    <property type="evidence" value="ECO:0007669"/>
    <property type="project" value="InterPro"/>
</dbReference>
<evidence type="ECO:0000256" key="13">
    <source>
        <dbReference type="ARBA" id="ARBA00061450"/>
    </source>
</evidence>
<evidence type="ECO:0000256" key="2">
    <source>
        <dbReference type="ARBA" id="ARBA00004496"/>
    </source>
</evidence>
<dbReference type="GO" id="GO:1990904">
    <property type="term" value="C:ribonucleoprotein complex"/>
    <property type="evidence" value="ECO:0007669"/>
    <property type="project" value="UniProtKB-KW"/>
</dbReference>
<feature type="compositionally biased region" description="Pro residues" evidence="17">
    <location>
        <begin position="75"/>
        <end position="84"/>
    </location>
</feature>
<feature type="region of interest" description="Disordered" evidence="17">
    <location>
        <begin position="12"/>
        <end position="110"/>
    </location>
</feature>
<name>A0A0P7TQ58_SCLFO</name>
<evidence type="ECO:0000256" key="15">
    <source>
        <dbReference type="ARBA" id="ARBA00073527"/>
    </source>
</evidence>
<evidence type="ECO:0000256" key="4">
    <source>
        <dbReference type="ARBA" id="ARBA00022553"/>
    </source>
</evidence>
<dbReference type="FunFam" id="1.20.940.10:FF:000006">
    <property type="entry name" value="steroid receptor RNA activator 1"/>
    <property type="match status" value="1"/>
</dbReference>
<feature type="region of interest" description="Disordered" evidence="17">
    <location>
        <begin position="213"/>
        <end position="234"/>
    </location>
</feature>
<dbReference type="STRING" id="113540.ENSSFOP00015073735"/>
<dbReference type="GO" id="GO:0006915">
    <property type="term" value="P:apoptotic process"/>
    <property type="evidence" value="ECO:0007669"/>
    <property type="project" value="UniProtKB-KW"/>
</dbReference>
<dbReference type="InterPro" id="IPR009917">
    <property type="entry name" value="SRA1/Sec31"/>
</dbReference>
<dbReference type="PANTHER" id="PTHR18834:SF2">
    <property type="entry name" value="STEROID RECEPTOR RNA ACTIVATOR 1"/>
    <property type="match status" value="1"/>
</dbReference>